<dbReference type="RefSeq" id="WP_128759710.1">
    <property type="nucleotide sequence ID" value="NZ_QOVI01000001.1"/>
</dbReference>
<dbReference type="EMBL" id="QOVI01000001">
    <property type="protein sequence ID" value="RXG18130.1"/>
    <property type="molecule type" value="Genomic_DNA"/>
</dbReference>
<keyword evidence="2" id="KW-1185">Reference proteome</keyword>
<gene>
    <name evidence="1" type="ORF">DSM04_101318</name>
</gene>
<evidence type="ECO:0000313" key="2">
    <source>
        <dbReference type="Proteomes" id="UP000289821"/>
    </source>
</evidence>
<evidence type="ECO:0008006" key="3">
    <source>
        <dbReference type="Google" id="ProtNLM"/>
    </source>
</evidence>
<organism evidence="1 2">
    <name type="scientific">Leeuwenhoekiella aestuarii</name>
    <dbReference type="NCBI Taxonomy" id="2249426"/>
    <lineage>
        <taxon>Bacteria</taxon>
        <taxon>Pseudomonadati</taxon>
        <taxon>Bacteroidota</taxon>
        <taxon>Flavobacteriia</taxon>
        <taxon>Flavobacteriales</taxon>
        <taxon>Flavobacteriaceae</taxon>
        <taxon>Leeuwenhoekiella</taxon>
    </lineage>
</organism>
<dbReference type="AlphaFoldDB" id="A0A4Q0NYW4"/>
<reference evidence="1 2" key="1">
    <citation type="submission" date="2018-07" db="EMBL/GenBank/DDBJ databases">
        <title>Leeuwenhoekiella genomics.</title>
        <authorList>
            <person name="Tahon G."/>
            <person name="Willems A."/>
        </authorList>
    </citation>
    <scope>NUCLEOTIDE SEQUENCE [LARGE SCALE GENOMIC DNA]</scope>
    <source>
        <strain evidence="1 2">R-50232</strain>
    </source>
</reference>
<proteinExistence type="predicted"/>
<protein>
    <recommendedName>
        <fullName evidence="3">Lipocalin-like protein</fullName>
    </recommendedName>
</protein>
<evidence type="ECO:0000313" key="1">
    <source>
        <dbReference type="EMBL" id="RXG18130.1"/>
    </source>
</evidence>
<sequence length="161" mass="18414">MKKYFTCILLFILTSCHLINCDLDSDLEPLTAKPDSESIVGTWYPDKRTMESVSVYRKSENPEFIISSNGTFKMSRIPAKTFTLLTSKNPSEKSVDATGTWKLVESRGFVFLSMDIIFEKNNFRLTKMGVPWKINIKNGKVVLFRMIGDPDECEAVRLIKK</sequence>
<dbReference type="PROSITE" id="PS51257">
    <property type="entry name" value="PROKAR_LIPOPROTEIN"/>
    <property type="match status" value="1"/>
</dbReference>
<name>A0A4Q0NYW4_9FLAO</name>
<dbReference type="Proteomes" id="UP000289821">
    <property type="component" value="Unassembled WGS sequence"/>
</dbReference>
<accession>A0A4Q0NYW4</accession>
<comment type="caution">
    <text evidence="1">The sequence shown here is derived from an EMBL/GenBank/DDBJ whole genome shotgun (WGS) entry which is preliminary data.</text>
</comment>
<dbReference type="OrthoDB" id="1446728at2"/>